<name>A0AC35U4G3_9BILA</name>
<dbReference type="WBParaSite" id="RSKR_0000776150.1">
    <property type="protein sequence ID" value="RSKR_0000776150.1"/>
    <property type="gene ID" value="RSKR_0000776150"/>
</dbReference>
<accession>A0AC35U4G3</accession>
<reference evidence="2" key="1">
    <citation type="submission" date="2016-11" db="UniProtKB">
        <authorList>
            <consortium name="WormBaseParasite"/>
        </authorList>
    </citation>
    <scope>IDENTIFICATION</scope>
    <source>
        <strain evidence="2">KR3021</strain>
    </source>
</reference>
<dbReference type="Proteomes" id="UP000095286">
    <property type="component" value="Unplaced"/>
</dbReference>
<evidence type="ECO:0000313" key="1">
    <source>
        <dbReference type="Proteomes" id="UP000095286"/>
    </source>
</evidence>
<proteinExistence type="predicted"/>
<organism evidence="1 2">
    <name type="scientific">Rhabditophanes sp. KR3021</name>
    <dbReference type="NCBI Taxonomy" id="114890"/>
    <lineage>
        <taxon>Eukaryota</taxon>
        <taxon>Metazoa</taxon>
        <taxon>Ecdysozoa</taxon>
        <taxon>Nematoda</taxon>
        <taxon>Chromadorea</taxon>
        <taxon>Rhabditida</taxon>
        <taxon>Tylenchina</taxon>
        <taxon>Panagrolaimomorpha</taxon>
        <taxon>Strongyloidoidea</taxon>
        <taxon>Alloionematidae</taxon>
        <taxon>Rhabditophanes</taxon>
    </lineage>
</organism>
<sequence length="114" mass="12989">MYQQQPYMPSNWVQPAAAAPTPNIIIQNSNNNAMTGGGGLNGLPSIPKRARQFVCPCCKTGTMYRKTRFWIVLIVYFLNIVIFPFGLISLLFLFSDRLYYRKCDDCKMLITAKI</sequence>
<evidence type="ECO:0000313" key="2">
    <source>
        <dbReference type="WBParaSite" id="RSKR_0000776150.1"/>
    </source>
</evidence>
<protein>
    <submittedName>
        <fullName evidence="2">LITAF domain-containing protein</fullName>
    </submittedName>
</protein>